<evidence type="ECO:0000313" key="1">
    <source>
        <dbReference type="EMBL" id="EXC34682.1"/>
    </source>
</evidence>
<accession>W9SBP3</accession>
<protein>
    <submittedName>
        <fullName evidence="1">Uncharacterized protein</fullName>
    </submittedName>
</protein>
<evidence type="ECO:0000313" key="2">
    <source>
        <dbReference type="Proteomes" id="UP000030645"/>
    </source>
</evidence>
<gene>
    <name evidence="1" type="ORF">L484_020451</name>
</gene>
<keyword evidence="2" id="KW-1185">Reference proteome</keyword>
<organism evidence="1 2">
    <name type="scientific">Morus notabilis</name>
    <dbReference type="NCBI Taxonomy" id="981085"/>
    <lineage>
        <taxon>Eukaryota</taxon>
        <taxon>Viridiplantae</taxon>
        <taxon>Streptophyta</taxon>
        <taxon>Embryophyta</taxon>
        <taxon>Tracheophyta</taxon>
        <taxon>Spermatophyta</taxon>
        <taxon>Magnoliopsida</taxon>
        <taxon>eudicotyledons</taxon>
        <taxon>Gunneridae</taxon>
        <taxon>Pentapetalae</taxon>
        <taxon>rosids</taxon>
        <taxon>fabids</taxon>
        <taxon>Rosales</taxon>
        <taxon>Moraceae</taxon>
        <taxon>Moreae</taxon>
        <taxon>Morus</taxon>
    </lineage>
</organism>
<dbReference type="Proteomes" id="UP000030645">
    <property type="component" value="Unassembled WGS sequence"/>
</dbReference>
<dbReference type="EMBL" id="KE346351">
    <property type="protein sequence ID" value="EXC34682.1"/>
    <property type="molecule type" value="Genomic_DNA"/>
</dbReference>
<sequence length="99" mass="10690">MAGAITTVIATRPLSMAGGFMEKGGSVTVHVAVKHPALGRPHTFSSKFITALVFQCRPTVSASEHRRERSSETTRGSCWATNEVAIYSVDRYASSWVSC</sequence>
<proteinExistence type="predicted"/>
<name>W9SBP3_9ROSA</name>
<dbReference type="AlphaFoldDB" id="W9SBP3"/>
<reference evidence="2" key="1">
    <citation type="submission" date="2013-01" db="EMBL/GenBank/DDBJ databases">
        <title>Draft Genome Sequence of a Mulberry Tree, Morus notabilis C.K. Schneid.</title>
        <authorList>
            <person name="He N."/>
            <person name="Zhao S."/>
        </authorList>
    </citation>
    <scope>NUCLEOTIDE SEQUENCE</scope>
</reference>